<feature type="coiled-coil region" evidence="1">
    <location>
        <begin position="22"/>
        <end position="49"/>
    </location>
</feature>
<dbReference type="Proteomes" id="UP000037288">
    <property type="component" value="Unassembled WGS sequence"/>
</dbReference>
<dbReference type="AlphaFoldDB" id="A0A0K9X9G8"/>
<dbReference type="RefSeq" id="WP_049718269.1">
    <property type="nucleotide sequence ID" value="NZ_LFXA01000017.1"/>
</dbReference>
<evidence type="ECO:0000256" key="1">
    <source>
        <dbReference type="SAM" id="Coils"/>
    </source>
</evidence>
<reference evidence="3" key="1">
    <citation type="submission" date="2015-07" db="EMBL/GenBank/DDBJ databases">
        <title>Draft genome sequence of Streptomyces sp. CMAA 1322, a bacterium isolated from Caatinga biome, from dry forest semiarid of Brazil.</title>
        <authorList>
            <person name="Santos S.N."/>
            <person name="Gacesa R."/>
            <person name="Taketani R.G."/>
            <person name="Long P.F."/>
            <person name="Melo I.S."/>
        </authorList>
    </citation>
    <scope>NUCLEOTIDE SEQUENCE [LARGE SCALE GENOMIC DNA]</scope>
    <source>
        <strain evidence="3">CMAA 1322</strain>
    </source>
</reference>
<sequence length="75" mass="8151">MLYPMLAVVLAFCGIAVLGVLAARVLAEVRRLARQVEESSRRITRATEDLERAAVPLAAEAARVAADRPLLHREG</sequence>
<evidence type="ECO:0000313" key="2">
    <source>
        <dbReference type="EMBL" id="KNB49721.1"/>
    </source>
</evidence>
<proteinExistence type="predicted"/>
<dbReference type="PATRIC" id="fig|1678637.3.peg.4996"/>
<keyword evidence="1" id="KW-0175">Coiled coil</keyword>
<keyword evidence="3" id="KW-1185">Reference proteome</keyword>
<comment type="caution">
    <text evidence="2">The sequence shown here is derived from an EMBL/GenBank/DDBJ whole genome shotgun (WGS) entry which is preliminary data.</text>
</comment>
<accession>A0A0K9X9G8</accession>
<protein>
    <submittedName>
        <fullName evidence="2">Membrane protein</fullName>
    </submittedName>
</protein>
<organism evidence="2 3">
    <name type="scientific">Streptomyces caatingaensis</name>
    <dbReference type="NCBI Taxonomy" id="1678637"/>
    <lineage>
        <taxon>Bacteria</taxon>
        <taxon>Bacillati</taxon>
        <taxon>Actinomycetota</taxon>
        <taxon>Actinomycetes</taxon>
        <taxon>Kitasatosporales</taxon>
        <taxon>Streptomycetaceae</taxon>
        <taxon>Streptomyces</taxon>
    </lineage>
</organism>
<dbReference type="STRING" id="1678637.AC230_23310"/>
<gene>
    <name evidence="2" type="ORF">AC230_23310</name>
</gene>
<name>A0A0K9X9G8_9ACTN</name>
<dbReference type="EMBL" id="LFXA01000017">
    <property type="protein sequence ID" value="KNB49721.1"/>
    <property type="molecule type" value="Genomic_DNA"/>
</dbReference>
<evidence type="ECO:0000313" key="3">
    <source>
        <dbReference type="Proteomes" id="UP000037288"/>
    </source>
</evidence>